<dbReference type="InterPro" id="IPR005269">
    <property type="entry name" value="LOG"/>
</dbReference>
<accession>A0A1H7SK28</accession>
<dbReference type="AlphaFoldDB" id="A0A1H7SK28"/>
<evidence type="ECO:0000256" key="1">
    <source>
        <dbReference type="ARBA" id="ARBA00000274"/>
    </source>
</evidence>
<dbReference type="EC" id="3.2.2.n1" evidence="2"/>
<dbReference type="PANTHER" id="PTHR43393:SF3">
    <property type="entry name" value="LYSINE DECARBOXYLASE-LIKE PROTEIN"/>
    <property type="match status" value="1"/>
</dbReference>
<gene>
    <name evidence="3" type="ORF">SAMN05421740_10920</name>
</gene>
<dbReference type="PANTHER" id="PTHR43393">
    <property type="entry name" value="CYTOKININ RIBOSIDE 5'-MONOPHOSPHATE PHOSPHORIBOHYDROLASE"/>
    <property type="match status" value="1"/>
</dbReference>
<reference evidence="4" key="1">
    <citation type="submission" date="2016-10" db="EMBL/GenBank/DDBJ databases">
        <authorList>
            <person name="Varghese N."/>
            <person name="Submissions S."/>
        </authorList>
    </citation>
    <scope>NUCLEOTIDE SEQUENCE [LARGE SCALE GENOMIC DNA]</scope>
    <source>
        <strain evidence="4">Jip14</strain>
    </source>
</reference>
<dbReference type="NCBIfam" id="TIGR00730">
    <property type="entry name" value="Rossman fold protein, TIGR00730 family"/>
    <property type="match status" value="1"/>
</dbReference>
<sequence length="247" mass="27654">MNNPFIKEEKKFLKGARGRWIELKYIGGVFIQFLRGFRGLHFIGPCVTVFGSARFKEDHPYYDLARRVSAEIGKLGFAIMTGGGPGIMEAANRGAREAGALSVGCNIVLPHEEGHNPYLDRFVTLEYFFVRKELLRKYSFAFIVLPGGFGTLDEFFETLTLIQNGKIDRFPMVVMGVSFHEAAIAHVRHMVAEKTISPEDMDLLLFTDSVEEVVAHISKHARISPGIKLEPPRKAAWLLGEKKLNGA</sequence>
<evidence type="ECO:0000256" key="2">
    <source>
        <dbReference type="RuleBase" id="RU363015"/>
    </source>
</evidence>
<dbReference type="SUPFAM" id="SSF102405">
    <property type="entry name" value="MCP/YpsA-like"/>
    <property type="match status" value="1"/>
</dbReference>
<dbReference type="OrthoDB" id="9801098at2"/>
<dbReference type="RefSeq" id="WP_090607790.1">
    <property type="nucleotide sequence ID" value="NZ_FNZR01000009.1"/>
</dbReference>
<dbReference type="GO" id="GO:0009691">
    <property type="term" value="P:cytokinin biosynthetic process"/>
    <property type="evidence" value="ECO:0007669"/>
    <property type="project" value="UniProtKB-UniRule"/>
</dbReference>
<organism evidence="3 4">
    <name type="scientific">Parapedobacter koreensis</name>
    <dbReference type="NCBI Taxonomy" id="332977"/>
    <lineage>
        <taxon>Bacteria</taxon>
        <taxon>Pseudomonadati</taxon>
        <taxon>Bacteroidota</taxon>
        <taxon>Sphingobacteriia</taxon>
        <taxon>Sphingobacteriales</taxon>
        <taxon>Sphingobacteriaceae</taxon>
        <taxon>Parapedobacter</taxon>
    </lineage>
</organism>
<dbReference type="InterPro" id="IPR031100">
    <property type="entry name" value="LOG_fam"/>
</dbReference>
<dbReference type="EMBL" id="FNZR01000009">
    <property type="protein sequence ID" value="SEL72749.1"/>
    <property type="molecule type" value="Genomic_DNA"/>
</dbReference>
<evidence type="ECO:0000313" key="3">
    <source>
        <dbReference type="EMBL" id="SEL72749.1"/>
    </source>
</evidence>
<protein>
    <recommendedName>
        <fullName evidence="2">Cytokinin riboside 5'-monophosphate phosphoribohydrolase</fullName>
        <ecNumber evidence="2">3.2.2.n1</ecNumber>
    </recommendedName>
</protein>
<dbReference type="Proteomes" id="UP000198916">
    <property type="component" value="Unassembled WGS sequence"/>
</dbReference>
<keyword evidence="2" id="KW-0378">Hydrolase</keyword>
<name>A0A1H7SK28_9SPHI</name>
<keyword evidence="2" id="KW-0203">Cytokinin biosynthesis</keyword>
<dbReference type="InterPro" id="IPR052341">
    <property type="entry name" value="LOG_family_nucleotidases"/>
</dbReference>
<keyword evidence="4" id="KW-1185">Reference proteome</keyword>
<dbReference type="GO" id="GO:0005829">
    <property type="term" value="C:cytosol"/>
    <property type="evidence" value="ECO:0007669"/>
    <property type="project" value="TreeGrafter"/>
</dbReference>
<comment type="catalytic activity">
    <reaction evidence="1">
        <text>AMP + H2O = D-ribose 5-phosphate + adenine</text>
        <dbReference type="Rhea" id="RHEA:20129"/>
        <dbReference type="ChEBI" id="CHEBI:15377"/>
        <dbReference type="ChEBI" id="CHEBI:16708"/>
        <dbReference type="ChEBI" id="CHEBI:78346"/>
        <dbReference type="ChEBI" id="CHEBI:456215"/>
        <dbReference type="EC" id="3.2.2.4"/>
    </reaction>
</comment>
<dbReference type="Pfam" id="PF03641">
    <property type="entry name" value="Lysine_decarbox"/>
    <property type="match status" value="1"/>
</dbReference>
<comment type="similarity">
    <text evidence="2">Belongs to the LOG family.</text>
</comment>
<evidence type="ECO:0000313" key="4">
    <source>
        <dbReference type="Proteomes" id="UP000198916"/>
    </source>
</evidence>
<dbReference type="GO" id="GO:0008714">
    <property type="term" value="F:AMP nucleosidase activity"/>
    <property type="evidence" value="ECO:0007669"/>
    <property type="project" value="UniProtKB-EC"/>
</dbReference>
<dbReference type="Gene3D" id="3.40.50.450">
    <property type="match status" value="1"/>
</dbReference>
<proteinExistence type="inferred from homology"/>
<dbReference type="STRING" id="332977.SAMN05421740_10920"/>